<dbReference type="CDD" id="cd08432">
    <property type="entry name" value="PBP2_GcdR_TrpI_HvrB_AmpR_like"/>
    <property type="match status" value="1"/>
</dbReference>
<dbReference type="Proteomes" id="UP000033651">
    <property type="component" value="Unassembled WGS sequence"/>
</dbReference>
<dbReference type="RefSeq" id="WP_045829739.1">
    <property type="nucleotide sequence ID" value="NZ_JZRB01000023.1"/>
</dbReference>
<dbReference type="InterPro" id="IPR000847">
    <property type="entry name" value="LysR_HTH_N"/>
</dbReference>
<dbReference type="SUPFAM" id="SSF46785">
    <property type="entry name" value="Winged helix' DNA-binding domain"/>
    <property type="match status" value="1"/>
</dbReference>
<dbReference type="Pfam" id="PF03466">
    <property type="entry name" value="LysR_substrate"/>
    <property type="match status" value="1"/>
</dbReference>
<organism evidence="6 7">
    <name type="scientific">Luteibacter yeojuensis</name>
    <dbReference type="NCBI Taxonomy" id="345309"/>
    <lineage>
        <taxon>Bacteria</taxon>
        <taxon>Pseudomonadati</taxon>
        <taxon>Pseudomonadota</taxon>
        <taxon>Gammaproteobacteria</taxon>
        <taxon>Lysobacterales</taxon>
        <taxon>Rhodanobacteraceae</taxon>
        <taxon>Luteibacter</taxon>
    </lineage>
</organism>
<accession>A0A0F3KPH7</accession>
<keyword evidence="3" id="KW-0238">DNA-binding</keyword>
<dbReference type="GO" id="GO:0003700">
    <property type="term" value="F:DNA-binding transcription factor activity"/>
    <property type="evidence" value="ECO:0007669"/>
    <property type="project" value="InterPro"/>
</dbReference>
<dbReference type="InterPro" id="IPR005119">
    <property type="entry name" value="LysR_subst-bd"/>
</dbReference>
<comment type="caution">
    <text evidence="6">The sequence shown here is derived from an EMBL/GenBank/DDBJ whole genome shotgun (WGS) entry which is preliminary data.</text>
</comment>
<dbReference type="InterPro" id="IPR058163">
    <property type="entry name" value="LysR-type_TF_proteobact-type"/>
</dbReference>
<dbReference type="SUPFAM" id="SSF53850">
    <property type="entry name" value="Periplasmic binding protein-like II"/>
    <property type="match status" value="1"/>
</dbReference>
<dbReference type="AlphaFoldDB" id="A0A0F3KPH7"/>
<name>A0A0F3KPH7_9GAMM</name>
<evidence type="ECO:0000313" key="6">
    <source>
        <dbReference type="EMBL" id="KJV33165.1"/>
    </source>
</evidence>
<dbReference type="Gene3D" id="3.40.190.10">
    <property type="entry name" value="Periplasmic binding protein-like II"/>
    <property type="match status" value="2"/>
</dbReference>
<dbReference type="InterPro" id="IPR036390">
    <property type="entry name" value="WH_DNA-bd_sf"/>
</dbReference>
<dbReference type="EMBL" id="JZRB01000023">
    <property type="protein sequence ID" value="KJV33165.1"/>
    <property type="molecule type" value="Genomic_DNA"/>
</dbReference>
<keyword evidence="4" id="KW-0804">Transcription</keyword>
<proteinExistence type="inferred from homology"/>
<dbReference type="PRINTS" id="PR00039">
    <property type="entry name" value="HTHLYSR"/>
</dbReference>
<dbReference type="FunFam" id="1.10.10.10:FF:000001">
    <property type="entry name" value="LysR family transcriptional regulator"/>
    <property type="match status" value="1"/>
</dbReference>
<evidence type="ECO:0000313" key="7">
    <source>
        <dbReference type="Proteomes" id="UP000033651"/>
    </source>
</evidence>
<evidence type="ECO:0000256" key="1">
    <source>
        <dbReference type="ARBA" id="ARBA00009437"/>
    </source>
</evidence>
<dbReference type="OrthoDB" id="5526340at2"/>
<dbReference type="Gene3D" id="1.10.10.10">
    <property type="entry name" value="Winged helix-like DNA-binding domain superfamily/Winged helix DNA-binding domain"/>
    <property type="match status" value="1"/>
</dbReference>
<dbReference type="GO" id="GO:0043565">
    <property type="term" value="F:sequence-specific DNA binding"/>
    <property type="evidence" value="ECO:0007669"/>
    <property type="project" value="TreeGrafter"/>
</dbReference>
<dbReference type="PATRIC" id="fig|345309.4.peg.1650"/>
<dbReference type="PROSITE" id="PS50931">
    <property type="entry name" value="HTH_LYSR"/>
    <property type="match status" value="1"/>
</dbReference>
<dbReference type="InterPro" id="IPR036388">
    <property type="entry name" value="WH-like_DNA-bd_sf"/>
</dbReference>
<dbReference type="Pfam" id="PF00126">
    <property type="entry name" value="HTH_1"/>
    <property type="match status" value="1"/>
</dbReference>
<dbReference type="PANTHER" id="PTHR30537">
    <property type="entry name" value="HTH-TYPE TRANSCRIPTIONAL REGULATOR"/>
    <property type="match status" value="1"/>
</dbReference>
<reference evidence="6 7" key="1">
    <citation type="submission" date="2015-03" db="EMBL/GenBank/DDBJ databases">
        <title>Draft genome sequence of Luteibacter yeojuensis strain SU11.</title>
        <authorList>
            <person name="Sulaiman J."/>
            <person name="Priya K."/>
            <person name="Chan K.-G."/>
        </authorList>
    </citation>
    <scope>NUCLEOTIDE SEQUENCE [LARGE SCALE GENOMIC DNA]</scope>
    <source>
        <strain evidence="6 7">SU11</strain>
    </source>
</reference>
<feature type="domain" description="HTH lysR-type" evidence="5">
    <location>
        <begin position="1"/>
        <end position="61"/>
    </location>
</feature>
<keyword evidence="2" id="KW-0805">Transcription regulation</keyword>
<sequence>MRSALLPALAAFASAARHQNFAHAAEELHLTASAVSHHVRKLELALGVSLFQRHARGVALTPEGRLLADAAGSALGEVESVLDSLRQHRRDNGVRISVLPSLAGTWLVPRLHRFVGAHPHIRLSIDTDRTLVRFDEGGPDLGIRYGLGAWTGLTSRFLMDDSLQPLAPPALAAKVREPADVATLPLLADIAPEGWREWFKAAGVRYPRTGTMHTLSDSADGLNAAATGLGAVLARSRLAAAHLADGRLVRLPGPALPTRYAYYVVHAANRSPTAAAHAFISWLEREAAAKPS</sequence>
<dbReference type="GO" id="GO:0006351">
    <property type="term" value="P:DNA-templated transcription"/>
    <property type="evidence" value="ECO:0007669"/>
    <property type="project" value="TreeGrafter"/>
</dbReference>
<dbReference type="PANTHER" id="PTHR30537:SF79">
    <property type="entry name" value="TRANSCRIPTIONAL REGULATOR-RELATED"/>
    <property type="match status" value="1"/>
</dbReference>
<evidence type="ECO:0000259" key="5">
    <source>
        <dbReference type="PROSITE" id="PS50931"/>
    </source>
</evidence>
<evidence type="ECO:0000256" key="4">
    <source>
        <dbReference type="ARBA" id="ARBA00023163"/>
    </source>
</evidence>
<protein>
    <submittedName>
        <fullName evidence="6">LysR family transcriptional regulator</fullName>
    </submittedName>
</protein>
<evidence type="ECO:0000256" key="3">
    <source>
        <dbReference type="ARBA" id="ARBA00023125"/>
    </source>
</evidence>
<comment type="similarity">
    <text evidence="1">Belongs to the LysR transcriptional regulatory family.</text>
</comment>
<gene>
    <name evidence="6" type="ORF">VI08_11515</name>
</gene>
<keyword evidence="7" id="KW-1185">Reference proteome</keyword>
<evidence type="ECO:0000256" key="2">
    <source>
        <dbReference type="ARBA" id="ARBA00023015"/>
    </source>
</evidence>